<gene>
    <name evidence="2" type="ORF">BpHYR1_031028</name>
</gene>
<organism evidence="2 3">
    <name type="scientific">Brachionus plicatilis</name>
    <name type="common">Marine rotifer</name>
    <name type="synonym">Brachionus muelleri</name>
    <dbReference type="NCBI Taxonomy" id="10195"/>
    <lineage>
        <taxon>Eukaryota</taxon>
        <taxon>Metazoa</taxon>
        <taxon>Spiralia</taxon>
        <taxon>Gnathifera</taxon>
        <taxon>Rotifera</taxon>
        <taxon>Eurotatoria</taxon>
        <taxon>Monogononta</taxon>
        <taxon>Pseudotrocha</taxon>
        <taxon>Ploima</taxon>
        <taxon>Brachionidae</taxon>
        <taxon>Brachionus</taxon>
    </lineage>
</organism>
<accession>A0A3M7PIV8</accession>
<name>A0A3M7PIV8_BRAPC</name>
<reference evidence="2 3" key="1">
    <citation type="journal article" date="2018" name="Sci. Rep.">
        <title>Genomic signatures of local adaptation to the degree of environmental predictability in rotifers.</title>
        <authorList>
            <person name="Franch-Gras L."/>
            <person name="Hahn C."/>
            <person name="Garcia-Roger E.M."/>
            <person name="Carmona M.J."/>
            <person name="Serra M."/>
            <person name="Gomez A."/>
        </authorList>
    </citation>
    <scope>NUCLEOTIDE SEQUENCE [LARGE SCALE GENOMIC DNA]</scope>
    <source>
        <strain evidence="2">HYR1</strain>
    </source>
</reference>
<comment type="caution">
    <text evidence="2">The sequence shown here is derived from an EMBL/GenBank/DDBJ whole genome shotgun (WGS) entry which is preliminary data.</text>
</comment>
<evidence type="ECO:0000313" key="2">
    <source>
        <dbReference type="EMBL" id="RMZ99002.1"/>
    </source>
</evidence>
<evidence type="ECO:0000313" key="3">
    <source>
        <dbReference type="Proteomes" id="UP000276133"/>
    </source>
</evidence>
<dbReference type="EMBL" id="REGN01010453">
    <property type="protein sequence ID" value="RMZ99002.1"/>
    <property type="molecule type" value="Genomic_DNA"/>
</dbReference>
<evidence type="ECO:0000256" key="1">
    <source>
        <dbReference type="SAM" id="MobiDB-lite"/>
    </source>
</evidence>
<dbReference type="AlphaFoldDB" id="A0A3M7PIV8"/>
<protein>
    <submittedName>
        <fullName evidence="2">Uncharacterized protein</fullName>
    </submittedName>
</protein>
<keyword evidence="3" id="KW-1185">Reference proteome</keyword>
<proteinExistence type="predicted"/>
<feature type="region of interest" description="Disordered" evidence="1">
    <location>
        <begin position="1"/>
        <end position="24"/>
    </location>
</feature>
<sequence>MENSLTIESEDDKTDSVTLDSDAESSLGKNLLTIDEKLSEINVLNLNAAEKAVHYREKAVATISTSQETLNVSLSFDIKINNFNIKCFTCYINFIIEK</sequence>
<dbReference type="Proteomes" id="UP000276133">
    <property type="component" value="Unassembled WGS sequence"/>
</dbReference>